<dbReference type="GO" id="GO:0016887">
    <property type="term" value="F:ATP hydrolysis activity"/>
    <property type="evidence" value="ECO:0007669"/>
    <property type="project" value="InterPro"/>
</dbReference>
<dbReference type="SUPFAM" id="SSF52540">
    <property type="entry name" value="P-loop containing nucleoside triphosphate hydrolases"/>
    <property type="match status" value="1"/>
</dbReference>
<evidence type="ECO:0000256" key="3">
    <source>
        <dbReference type="ARBA" id="ARBA00022840"/>
    </source>
</evidence>
<accession>A0A7T0C345</accession>
<evidence type="ECO:0000256" key="4">
    <source>
        <dbReference type="ARBA" id="ARBA00022967"/>
    </source>
</evidence>
<reference evidence="8" key="1">
    <citation type="submission" date="2020-02" db="EMBL/GenBank/DDBJ databases">
        <title>Genomic and physiological characterization of two novel Nitrospinaceae genera.</title>
        <authorList>
            <person name="Mueller A.J."/>
            <person name="Jung M.-Y."/>
            <person name="Strachan C.R."/>
            <person name="Herbold C.W."/>
            <person name="Kirkegaard R.H."/>
            <person name="Daims H."/>
        </authorList>
    </citation>
    <scope>NUCLEOTIDE SEQUENCE [LARGE SCALE GENOMIC DNA]</scope>
</reference>
<dbReference type="FunFam" id="3.40.50.300:FF:000134">
    <property type="entry name" value="Iron-enterobactin ABC transporter ATP-binding protein"/>
    <property type="match status" value="1"/>
</dbReference>
<dbReference type="PANTHER" id="PTHR42794">
    <property type="entry name" value="HEMIN IMPORT ATP-BINDING PROTEIN HMUV"/>
    <property type="match status" value="1"/>
</dbReference>
<organism evidence="7 8">
    <name type="scientific">Candidatus Nitrohelix vancouverensis</name>
    <dbReference type="NCBI Taxonomy" id="2705534"/>
    <lineage>
        <taxon>Bacteria</taxon>
        <taxon>Pseudomonadati</taxon>
        <taxon>Nitrospinota/Tectimicrobiota group</taxon>
        <taxon>Nitrospinota</taxon>
        <taxon>Nitrospinia</taxon>
        <taxon>Nitrospinales</taxon>
        <taxon>Nitrospinaceae</taxon>
        <taxon>Candidatus Nitrohelix</taxon>
    </lineage>
</organism>
<gene>
    <name evidence="7" type="ORF">G3M78_09545</name>
</gene>
<protein>
    <submittedName>
        <fullName evidence="7">ABC transporter ATP-binding protein</fullName>
    </submittedName>
</protein>
<dbReference type="InterPro" id="IPR003593">
    <property type="entry name" value="AAA+_ATPase"/>
</dbReference>
<feature type="domain" description="ABC transporter" evidence="6">
    <location>
        <begin position="6"/>
        <end position="242"/>
    </location>
</feature>
<dbReference type="AlphaFoldDB" id="A0A7T0C345"/>
<keyword evidence="2" id="KW-0547">Nucleotide-binding</keyword>
<evidence type="ECO:0000256" key="1">
    <source>
        <dbReference type="ARBA" id="ARBA00022448"/>
    </source>
</evidence>
<keyword evidence="3 7" id="KW-0067">ATP-binding</keyword>
<dbReference type="GO" id="GO:0005524">
    <property type="term" value="F:ATP binding"/>
    <property type="evidence" value="ECO:0007669"/>
    <property type="project" value="UniProtKB-KW"/>
</dbReference>
<keyword evidence="1" id="KW-0813">Transport</keyword>
<dbReference type="KEGG" id="nva:G3M78_09545"/>
<name>A0A7T0C345_9BACT</name>
<evidence type="ECO:0000256" key="2">
    <source>
        <dbReference type="ARBA" id="ARBA00022741"/>
    </source>
</evidence>
<dbReference type="InterPro" id="IPR003439">
    <property type="entry name" value="ABC_transporter-like_ATP-bd"/>
</dbReference>
<dbReference type="PANTHER" id="PTHR42794:SF1">
    <property type="entry name" value="HEMIN IMPORT ATP-BINDING PROTEIN HMUV"/>
    <property type="match status" value="1"/>
</dbReference>
<sequence>MTEPLIEIRDLSFRYDEDPVVKNVSLKINRGEFVCVIGPNGSGKSTLLKLMAGILDAPKGSVFFQGKELHSHSRKQLARSIAWTPQEHMLAFSFSVSEVVLMGRHPHLPLFAFESERDLDIARDAMQTTQTLKFAERNYNEISGGEKQRVLLASAIAQEPELMALDEPTSALDIKYQVQILEILKRLNKEQNMTLILALHDLHLASKYCDRLILLDQGVVARDGTPEQVLEAEILEKVYDVPVKLYRDPQGGILVSPGTESGPAFEGPAPL</sequence>
<evidence type="ECO:0000259" key="6">
    <source>
        <dbReference type="PROSITE" id="PS50893"/>
    </source>
</evidence>
<proteinExistence type="predicted"/>
<dbReference type="Gene3D" id="3.40.50.300">
    <property type="entry name" value="P-loop containing nucleotide triphosphate hydrolases"/>
    <property type="match status" value="1"/>
</dbReference>
<dbReference type="InterPro" id="IPR027417">
    <property type="entry name" value="P-loop_NTPase"/>
</dbReference>
<comment type="function">
    <text evidence="5">Part of the ABC transporter complex HmuTUV involved in hemin import. Responsible for energy coupling to the transport system.</text>
</comment>
<dbReference type="Pfam" id="PF00005">
    <property type="entry name" value="ABC_tran"/>
    <property type="match status" value="1"/>
</dbReference>
<evidence type="ECO:0000256" key="5">
    <source>
        <dbReference type="ARBA" id="ARBA00037066"/>
    </source>
</evidence>
<dbReference type="CDD" id="cd03214">
    <property type="entry name" value="ABC_Iron-Siderophores_B12_Hemin"/>
    <property type="match status" value="1"/>
</dbReference>
<evidence type="ECO:0000313" key="7">
    <source>
        <dbReference type="EMBL" id="QPJ65623.1"/>
    </source>
</evidence>
<dbReference type="EMBL" id="CP048620">
    <property type="protein sequence ID" value="QPJ65623.1"/>
    <property type="molecule type" value="Genomic_DNA"/>
</dbReference>
<dbReference type="PROSITE" id="PS50893">
    <property type="entry name" value="ABC_TRANSPORTER_2"/>
    <property type="match status" value="1"/>
</dbReference>
<dbReference type="SMART" id="SM00382">
    <property type="entry name" value="AAA"/>
    <property type="match status" value="1"/>
</dbReference>
<dbReference type="Proteomes" id="UP000594464">
    <property type="component" value="Chromosome"/>
</dbReference>
<evidence type="ECO:0000313" key="8">
    <source>
        <dbReference type="Proteomes" id="UP000594464"/>
    </source>
</evidence>
<keyword evidence="4" id="KW-1278">Translocase</keyword>
<dbReference type="PROSITE" id="PS00211">
    <property type="entry name" value="ABC_TRANSPORTER_1"/>
    <property type="match status" value="1"/>
</dbReference>
<dbReference type="InterPro" id="IPR017871">
    <property type="entry name" value="ABC_transporter-like_CS"/>
</dbReference>